<dbReference type="InterPro" id="IPR025110">
    <property type="entry name" value="AMP-bd_C"/>
</dbReference>
<evidence type="ECO:0000256" key="1">
    <source>
        <dbReference type="ARBA" id="ARBA00006432"/>
    </source>
</evidence>
<evidence type="ECO:0000259" key="5">
    <source>
        <dbReference type="Pfam" id="PF00501"/>
    </source>
</evidence>
<proteinExistence type="inferred from homology"/>
<reference evidence="8" key="1">
    <citation type="submission" date="2016-01" db="EMBL/GenBank/DDBJ databases">
        <authorList>
            <person name="Mitreva M."/>
            <person name="Pepin K.H."/>
            <person name="Mihindukulasuriya K.A."/>
            <person name="Fulton R."/>
            <person name="Fronick C."/>
            <person name="O'Laughlin M."/>
            <person name="Miner T."/>
            <person name="Herter B."/>
            <person name="Rosa B.A."/>
            <person name="Cordes M."/>
            <person name="Tomlinson C."/>
            <person name="Wollam A."/>
            <person name="Palsikar V.B."/>
            <person name="Mardis E.R."/>
            <person name="Wilson R.K."/>
        </authorList>
    </citation>
    <scope>NUCLEOTIDE SEQUENCE [LARGE SCALE GENOMIC DNA]</scope>
    <source>
        <strain evidence="8">GED7749B</strain>
    </source>
</reference>
<dbReference type="CDD" id="cd12119">
    <property type="entry name" value="ttLC_FACS_AlkK_like"/>
    <property type="match status" value="1"/>
</dbReference>
<comment type="caution">
    <text evidence="7">The sequence shown here is derived from an EMBL/GenBank/DDBJ whole genome shotgun (WGS) entry which is preliminary data.</text>
</comment>
<evidence type="ECO:0000313" key="7">
    <source>
        <dbReference type="EMBL" id="KWZ76883.1"/>
    </source>
</evidence>
<dbReference type="RefSeq" id="WP_061087242.1">
    <property type="nucleotide sequence ID" value="NZ_KQ955926.1"/>
</dbReference>
<accession>A0A133KBE4</accession>
<evidence type="ECO:0000256" key="4">
    <source>
        <dbReference type="ARBA" id="ARBA00023098"/>
    </source>
</evidence>
<feature type="domain" description="AMP-dependent synthetase/ligase" evidence="5">
    <location>
        <begin position="14"/>
        <end position="395"/>
    </location>
</feature>
<dbReference type="InterPro" id="IPR045851">
    <property type="entry name" value="AMP-bd_C_sf"/>
</dbReference>
<dbReference type="Proteomes" id="UP000070376">
    <property type="component" value="Unassembled WGS sequence"/>
</dbReference>
<sequence length="539" mass="60805">MMKTSLLLSTMIERAERYFPEKYVISRTHTGIQRIPYREIAKRTRRLASALEKLGMKKGDRVGTFAWNHHRHLEAYFAVPCRGAVLHMVNIRLSEDHLTHVINHAEDKILLIDVDLVPVIEKIRDRLKTVEHFIIMSDEKAIPETTLFPVSSYEAILEEGDERYPFLHDLDEHAPAAMCYTSATTGYPKGVVYSHRGLYLHSMALGLSDQLSVQERDVAMTVVPMFHVNAWGLPYAATWFGATQVLPGPSFTPEILAQLIEKEKVTMTAGVPTIWIGMLKVLQEKPYDISSLRLIVSGGAASPKGLIRAYEETYKVPFMTGYGMTETTPVVSLATLKSSMDSFTVDEIVDVRGKTGLPVPGVEVKVVNENGEVPWDGKTMGELIVRGPWIADEYYNDERTQEAFRDGWLYTGDIAVVDQEGYLKITDRTKDLIKSGGEWISSVELENAIMSHEAVFEAAVIAVPHPKWQERPLGCVVLKSGYENKITAAELKDYLKTQFASWWVPDDILFMKEIPKTSVGKFLKRALREQLQNHYASVQ</sequence>
<keyword evidence="2 7" id="KW-0436">Ligase</keyword>
<dbReference type="Pfam" id="PF13193">
    <property type="entry name" value="AMP-binding_C"/>
    <property type="match status" value="1"/>
</dbReference>
<organism evidence="7 8">
    <name type="scientific">Heyndrickxia coagulans</name>
    <name type="common">Weizmannia coagulans</name>
    <dbReference type="NCBI Taxonomy" id="1398"/>
    <lineage>
        <taxon>Bacteria</taxon>
        <taxon>Bacillati</taxon>
        <taxon>Bacillota</taxon>
        <taxon>Bacilli</taxon>
        <taxon>Bacillales</taxon>
        <taxon>Bacillaceae</taxon>
        <taxon>Heyndrickxia</taxon>
    </lineage>
</organism>
<dbReference type="GO" id="GO:0006631">
    <property type="term" value="P:fatty acid metabolic process"/>
    <property type="evidence" value="ECO:0007669"/>
    <property type="project" value="UniProtKB-KW"/>
</dbReference>
<protein>
    <submittedName>
        <fullName evidence="7">Putative mediumCoA ligase</fullName>
    </submittedName>
</protein>
<dbReference type="SUPFAM" id="SSF56801">
    <property type="entry name" value="Acetyl-CoA synthetase-like"/>
    <property type="match status" value="1"/>
</dbReference>
<dbReference type="EMBL" id="LRPN01000185">
    <property type="protein sequence ID" value="KWZ76883.1"/>
    <property type="molecule type" value="Genomic_DNA"/>
</dbReference>
<dbReference type="Gene3D" id="3.30.300.30">
    <property type="match status" value="1"/>
</dbReference>
<comment type="similarity">
    <text evidence="1">Belongs to the ATP-dependent AMP-binding enzyme family.</text>
</comment>
<dbReference type="FunFam" id="3.30.300.30:FF:000008">
    <property type="entry name" value="2,3-dihydroxybenzoate-AMP ligase"/>
    <property type="match status" value="1"/>
</dbReference>
<evidence type="ECO:0000313" key="8">
    <source>
        <dbReference type="Proteomes" id="UP000070376"/>
    </source>
</evidence>
<dbReference type="PANTHER" id="PTHR43859">
    <property type="entry name" value="ACYL-ACTIVATING ENZYME"/>
    <property type="match status" value="1"/>
</dbReference>
<keyword evidence="4" id="KW-0443">Lipid metabolism</keyword>
<dbReference type="PANTHER" id="PTHR43859:SF4">
    <property type="entry name" value="BUTANOATE--COA LIGASE AAE1-RELATED"/>
    <property type="match status" value="1"/>
</dbReference>
<dbReference type="PATRIC" id="fig|1398.22.peg.3626"/>
<dbReference type="NCBIfam" id="NF004837">
    <property type="entry name" value="PRK06187.1"/>
    <property type="match status" value="1"/>
</dbReference>
<dbReference type="GO" id="GO:0016874">
    <property type="term" value="F:ligase activity"/>
    <property type="evidence" value="ECO:0007669"/>
    <property type="project" value="UniProtKB-KW"/>
</dbReference>
<feature type="domain" description="AMP-binding enzyme C-terminal" evidence="6">
    <location>
        <begin position="444"/>
        <end position="521"/>
    </location>
</feature>
<dbReference type="InterPro" id="IPR042099">
    <property type="entry name" value="ANL_N_sf"/>
</dbReference>
<evidence type="ECO:0000256" key="3">
    <source>
        <dbReference type="ARBA" id="ARBA00022832"/>
    </source>
</evidence>
<gene>
    <name evidence="7" type="ORF">HMPREF3213_03620</name>
</gene>
<dbReference type="AlphaFoldDB" id="A0A133KBE4"/>
<keyword evidence="3" id="KW-0276">Fatty acid metabolism</keyword>
<evidence type="ECO:0000259" key="6">
    <source>
        <dbReference type="Pfam" id="PF13193"/>
    </source>
</evidence>
<name>A0A133KBE4_HEYCO</name>
<dbReference type="Pfam" id="PF00501">
    <property type="entry name" value="AMP-binding"/>
    <property type="match status" value="1"/>
</dbReference>
<dbReference type="InterPro" id="IPR000873">
    <property type="entry name" value="AMP-dep_synth/lig_dom"/>
</dbReference>
<dbReference type="Gene3D" id="3.40.50.12780">
    <property type="entry name" value="N-terminal domain of ligase-like"/>
    <property type="match status" value="1"/>
</dbReference>
<evidence type="ECO:0000256" key="2">
    <source>
        <dbReference type="ARBA" id="ARBA00022598"/>
    </source>
</evidence>